<evidence type="ECO:0000256" key="5">
    <source>
        <dbReference type="ARBA" id="ARBA00038440"/>
    </source>
</evidence>
<evidence type="ECO:0000256" key="3">
    <source>
        <dbReference type="ARBA" id="ARBA00022679"/>
    </source>
</evidence>
<evidence type="ECO:0000256" key="7">
    <source>
        <dbReference type="ARBA" id="ARBA00041682"/>
    </source>
</evidence>
<evidence type="ECO:0000256" key="6">
    <source>
        <dbReference type="ARBA" id="ARBA00041324"/>
    </source>
</evidence>
<dbReference type="AlphaFoldDB" id="A0A381QZ94"/>
<dbReference type="NCBIfam" id="TIGR00639">
    <property type="entry name" value="PurN"/>
    <property type="match status" value="1"/>
</dbReference>
<gene>
    <name evidence="10" type="ORF">METZ01_LOCUS35831</name>
</gene>
<evidence type="ECO:0000256" key="1">
    <source>
        <dbReference type="ARBA" id="ARBA00005054"/>
    </source>
</evidence>
<comment type="pathway">
    <text evidence="1">Purine metabolism; IMP biosynthesis via de novo pathway; N(2)-formyl-N(1)-(5-phospho-D-ribosyl)glycinamide from N(1)-(5-phospho-D-ribosyl)glycinamide (10-formyl THF route): step 1/1.</text>
</comment>
<organism evidence="10">
    <name type="scientific">marine metagenome</name>
    <dbReference type="NCBI Taxonomy" id="408172"/>
    <lineage>
        <taxon>unclassified sequences</taxon>
        <taxon>metagenomes</taxon>
        <taxon>ecological metagenomes</taxon>
    </lineage>
</organism>
<accession>A0A381QZ94</accession>
<comment type="similarity">
    <text evidence="5">Belongs to the GART family.</text>
</comment>
<dbReference type="PROSITE" id="PS00373">
    <property type="entry name" value="GART"/>
    <property type="match status" value="1"/>
</dbReference>
<evidence type="ECO:0000256" key="4">
    <source>
        <dbReference type="ARBA" id="ARBA00022755"/>
    </source>
</evidence>
<feature type="domain" description="Formyl transferase N-terminal" evidence="9">
    <location>
        <begin position="4"/>
        <end position="139"/>
    </location>
</feature>
<comment type="catalytic activity">
    <reaction evidence="8">
        <text>N(1)-(5-phospho-beta-D-ribosyl)glycinamide + (6R)-10-formyltetrahydrofolate = N(2)-formyl-N(1)-(5-phospho-beta-D-ribosyl)glycinamide + (6S)-5,6,7,8-tetrahydrofolate + H(+)</text>
        <dbReference type="Rhea" id="RHEA:15053"/>
        <dbReference type="ChEBI" id="CHEBI:15378"/>
        <dbReference type="ChEBI" id="CHEBI:57453"/>
        <dbReference type="ChEBI" id="CHEBI:143788"/>
        <dbReference type="ChEBI" id="CHEBI:147286"/>
        <dbReference type="ChEBI" id="CHEBI:195366"/>
        <dbReference type="EC" id="2.1.2.2"/>
    </reaction>
</comment>
<dbReference type="PANTHER" id="PTHR43369">
    <property type="entry name" value="PHOSPHORIBOSYLGLYCINAMIDE FORMYLTRANSFERASE"/>
    <property type="match status" value="1"/>
</dbReference>
<proteinExistence type="inferred from homology"/>
<evidence type="ECO:0000256" key="8">
    <source>
        <dbReference type="ARBA" id="ARBA00047664"/>
    </source>
</evidence>
<dbReference type="InterPro" id="IPR036477">
    <property type="entry name" value="Formyl_transf_N_sf"/>
</dbReference>
<evidence type="ECO:0000259" key="9">
    <source>
        <dbReference type="Pfam" id="PF00551"/>
    </source>
</evidence>
<evidence type="ECO:0000313" key="10">
    <source>
        <dbReference type="EMBL" id="SUZ82977.1"/>
    </source>
</evidence>
<evidence type="ECO:0000256" key="2">
    <source>
        <dbReference type="ARBA" id="ARBA00012254"/>
    </source>
</evidence>
<dbReference type="SUPFAM" id="SSF53328">
    <property type="entry name" value="Formyltransferase"/>
    <property type="match status" value="1"/>
</dbReference>
<dbReference type="InterPro" id="IPR004607">
    <property type="entry name" value="GART"/>
</dbReference>
<feature type="non-terminal residue" evidence="10">
    <location>
        <position position="1"/>
    </location>
</feature>
<keyword evidence="3" id="KW-0808">Transferase</keyword>
<dbReference type="GO" id="GO:0006189">
    <property type="term" value="P:'de novo' IMP biosynthetic process"/>
    <property type="evidence" value="ECO:0007669"/>
    <property type="project" value="UniProtKB-UniPathway"/>
</dbReference>
<name>A0A381QZ94_9ZZZZ</name>
<dbReference type="EC" id="2.1.2.2" evidence="2"/>
<sequence>VKEVKKRGIPAFVFRPQDYPDKNSYETVISEKLKTAKIELVVLAGYMRLVGCVLLEQWEGRMINLHPSLLPLFPGIDAIGQAWRAGVKETGVTVHFVDAGMDTGRIYLQQKISLDPEDTAESLTAKIHLLEHQLLPKAIQQFQQEM</sequence>
<dbReference type="EMBL" id="UINC01001530">
    <property type="protein sequence ID" value="SUZ82977.1"/>
    <property type="molecule type" value="Genomic_DNA"/>
</dbReference>
<protein>
    <recommendedName>
        <fullName evidence="2">phosphoribosylglycinamide formyltransferase 1</fullName>
        <ecNumber evidence="2">2.1.2.2</ecNumber>
    </recommendedName>
    <alternativeName>
        <fullName evidence="7">5'-phosphoribosylglycinamide transformylase</fullName>
    </alternativeName>
    <alternativeName>
        <fullName evidence="6">GAR transformylase</fullName>
    </alternativeName>
</protein>
<dbReference type="Gene3D" id="3.40.50.170">
    <property type="entry name" value="Formyl transferase, N-terminal domain"/>
    <property type="match status" value="1"/>
</dbReference>
<dbReference type="GO" id="GO:0005829">
    <property type="term" value="C:cytosol"/>
    <property type="evidence" value="ECO:0007669"/>
    <property type="project" value="TreeGrafter"/>
</dbReference>
<dbReference type="CDD" id="cd08645">
    <property type="entry name" value="FMT_core_GART"/>
    <property type="match status" value="1"/>
</dbReference>
<dbReference type="GO" id="GO:0004644">
    <property type="term" value="F:phosphoribosylglycinamide formyltransferase activity"/>
    <property type="evidence" value="ECO:0007669"/>
    <property type="project" value="UniProtKB-EC"/>
</dbReference>
<dbReference type="InterPro" id="IPR002376">
    <property type="entry name" value="Formyl_transf_N"/>
</dbReference>
<dbReference type="PANTHER" id="PTHR43369:SF2">
    <property type="entry name" value="PHOSPHORIBOSYLGLYCINAMIDE FORMYLTRANSFERASE"/>
    <property type="match status" value="1"/>
</dbReference>
<reference evidence="10" key="1">
    <citation type="submission" date="2018-05" db="EMBL/GenBank/DDBJ databases">
        <authorList>
            <person name="Lanie J.A."/>
            <person name="Ng W.-L."/>
            <person name="Kazmierczak K.M."/>
            <person name="Andrzejewski T.M."/>
            <person name="Davidsen T.M."/>
            <person name="Wayne K.J."/>
            <person name="Tettelin H."/>
            <person name="Glass J.I."/>
            <person name="Rusch D."/>
            <person name="Podicherti R."/>
            <person name="Tsui H.-C.T."/>
            <person name="Winkler M.E."/>
        </authorList>
    </citation>
    <scope>NUCLEOTIDE SEQUENCE</scope>
</reference>
<dbReference type="Pfam" id="PF00551">
    <property type="entry name" value="Formyl_trans_N"/>
    <property type="match status" value="1"/>
</dbReference>
<keyword evidence="4" id="KW-0658">Purine biosynthesis</keyword>
<dbReference type="InterPro" id="IPR001555">
    <property type="entry name" value="GART_AS"/>
</dbReference>
<dbReference type="UniPathway" id="UPA00074">
    <property type="reaction ID" value="UER00126"/>
</dbReference>